<dbReference type="KEGG" id="tum:CBW65_02895"/>
<proteinExistence type="inferred from homology"/>
<comment type="function">
    <text evidence="6 8">Allows the formation of correctly charged Gln-tRNA(Gln) through the transamidation of misacylated Glu-tRNA(Gln) in organisms which lack glutaminyl-tRNA synthetase. The reaction takes place in the presence of glutamine and ATP through an activated gamma-phospho-Glu-tRNA(Gln).</text>
</comment>
<dbReference type="GO" id="GO:0016740">
    <property type="term" value="F:transferase activity"/>
    <property type="evidence" value="ECO:0007669"/>
    <property type="project" value="UniProtKB-KW"/>
</dbReference>
<dbReference type="PANTHER" id="PTHR11895">
    <property type="entry name" value="TRANSAMIDASE"/>
    <property type="match status" value="1"/>
</dbReference>
<dbReference type="InterPro" id="IPR020556">
    <property type="entry name" value="Amidase_CS"/>
</dbReference>
<evidence type="ECO:0000256" key="1">
    <source>
        <dbReference type="ARBA" id="ARBA00008069"/>
    </source>
</evidence>
<dbReference type="EMBL" id="CP021434">
    <property type="protein sequence ID" value="ARU60121.1"/>
    <property type="molecule type" value="Genomic_DNA"/>
</dbReference>
<reference evidence="11" key="1">
    <citation type="submission" date="2017-05" db="EMBL/GenBank/DDBJ databases">
        <authorList>
            <person name="Sung H."/>
        </authorList>
    </citation>
    <scope>NUCLEOTIDE SEQUENCE [LARGE SCALE GENOMIC DNA]</scope>
    <source>
        <strain evidence="11">AR23208</strain>
    </source>
</reference>
<comment type="similarity">
    <text evidence="1 8">Belongs to the amidase family. GatA subfamily.</text>
</comment>
<dbReference type="InterPro" id="IPR000120">
    <property type="entry name" value="Amidase"/>
</dbReference>
<dbReference type="InterPro" id="IPR023631">
    <property type="entry name" value="Amidase_dom"/>
</dbReference>
<keyword evidence="4 8" id="KW-0067">ATP-binding</keyword>
<dbReference type="SUPFAM" id="SSF75304">
    <property type="entry name" value="Amidase signature (AS) enzymes"/>
    <property type="match status" value="1"/>
</dbReference>
<evidence type="ECO:0000256" key="4">
    <source>
        <dbReference type="ARBA" id="ARBA00022840"/>
    </source>
</evidence>
<keyword evidence="10" id="KW-0808">Transferase</keyword>
<protein>
    <recommendedName>
        <fullName evidence="8">Glutamyl-tRNA(Gln) amidotransferase subunit A</fullName>
        <shortName evidence="8">Glu-ADT subunit A</shortName>
        <ecNumber evidence="8">6.3.5.7</ecNumber>
    </recommendedName>
</protein>
<dbReference type="PANTHER" id="PTHR11895:SF151">
    <property type="entry name" value="GLUTAMYL-TRNA(GLN) AMIDOTRANSFERASE SUBUNIT A"/>
    <property type="match status" value="1"/>
</dbReference>
<dbReference type="PROSITE" id="PS00571">
    <property type="entry name" value="AMIDASES"/>
    <property type="match status" value="1"/>
</dbReference>
<gene>
    <name evidence="8 10" type="primary">gatA</name>
    <name evidence="10" type="ORF">CBW65_02895</name>
</gene>
<dbReference type="Proteomes" id="UP000195437">
    <property type="component" value="Chromosome"/>
</dbReference>
<evidence type="ECO:0000313" key="11">
    <source>
        <dbReference type="Proteomes" id="UP000195437"/>
    </source>
</evidence>
<evidence type="ECO:0000256" key="6">
    <source>
        <dbReference type="ARBA" id="ARBA00025295"/>
    </source>
</evidence>
<dbReference type="GO" id="GO:0005524">
    <property type="term" value="F:ATP binding"/>
    <property type="evidence" value="ECO:0007669"/>
    <property type="project" value="UniProtKB-KW"/>
</dbReference>
<dbReference type="HAMAP" id="MF_00120">
    <property type="entry name" value="GatA"/>
    <property type="match status" value="1"/>
</dbReference>
<evidence type="ECO:0000256" key="2">
    <source>
        <dbReference type="ARBA" id="ARBA00022598"/>
    </source>
</evidence>
<dbReference type="RefSeq" id="WP_087455509.1">
    <property type="nucleotide sequence ID" value="NZ_CP021434.1"/>
</dbReference>
<name>A0A1Y0IHY9_9BACL</name>
<dbReference type="AlphaFoldDB" id="A0A1Y0IHY9"/>
<organism evidence="10 11">
    <name type="scientific">Tumebacillus avium</name>
    <dbReference type="NCBI Taxonomy" id="1903704"/>
    <lineage>
        <taxon>Bacteria</taxon>
        <taxon>Bacillati</taxon>
        <taxon>Bacillota</taxon>
        <taxon>Bacilli</taxon>
        <taxon>Bacillales</taxon>
        <taxon>Alicyclobacillaceae</taxon>
        <taxon>Tumebacillus</taxon>
    </lineage>
</organism>
<comment type="catalytic activity">
    <reaction evidence="7 8">
        <text>L-glutamyl-tRNA(Gln) + L-glutamine + ATP + H2O = L-glutaminyl-tRNA(Gln) + L-glutamate + ADP + phosphate + H(+)</text>
        <dbReference type="Rhea" id="RHEA:17521"/>
        <dbReference type="Rhea" id="RHEA-COMP:9681"/>
        <dbReference type="Rhea" id="RHEA-COMP:9684"/>
        <dbReference type="ChEBI" id="CHEBI:15377"/>
        <dbReference type="ChEBI" id="CHEBI:15378"/>
        <dbReference type="ChEBI" id="CHEBI:29985"/>
        <dbReference type="ChEBI" id="CHEBI:30616"/>
        <dbReference type="ChEBI" id="CHEBI:43474"/>
        <dbReference type="ChEBI" id="CHEBI:58359"/>
        <dbReference type="ChEBI" id="CHEBI:78520"/>
        <dbReference type="ChEBI" id="CHEBI:78521"/>
        <dbReference type="ChEBI" id="CHEBI:456216"/>
        <dbReference type="EC" id="6.3.5.7"/>
    </reaction>
</comment>
<comment type="subunit">
    <text evidence="8">Heterotrimer of A, B and C subunits.</text>
</comment>
<sequence>MSLLDASIRELHTKITSKEIKPSELVSASLDRISATDEKVKAFLHVNGEQALSAARKMDEHIPADAGLLFGIPGAVKDNMNAKGLPTTCASKILANYVSAYDSTAVAKLQAAGGISVGKTNMDEFAMGSSGENSGFFPTHNPWDLERVPGGSSSGSAAAVAAGQVLYALGSDTGGSIRQPAAYTGTVGLKPTYGLVSRFGLVAYASSFDQIGPITRTVEDSAIVLQAIAGHDPLDSTSANVEIPNYLDALTGDVKGLRIGLPKEYFEEGLDPAVREQIEQAMETFKGLGATFGEVSLPHTKYAVATYYLLAPAEASSNLARFDGVRYGVRVEADSLIEMYKKTRGEGFGDEVKRRIMLGTYALSSGYYDAYYLRAQKVRTLIKQDFDNVFADYDLILSPTAPTTAFKLGENVDDPLTMYLNDIYTIPVNLAGIPAISVPCGLANGLPVGLQLIGKAFDESTLLRAAHAFEGAAGFTARPAL</sequence>
<accession>A0A1Y0IHY9</accession>
<evidence type="ECO:0000256" key="5">
    <source>
        <dbReference type="ARBA" id="ARBA00022917"/>
    </source>
</evidence>
<evidence type="ECO:0000256" key="7">
    <source>
        <dbReference type="ARBA" id="ARBA00047407"/>
    </source>
</evidence>
<dbReference type="GO" id="GO:0050567">
    <property type="term" value="F:glutaminyl-tRNA synthase (glutamine-hydrolyzing) activity"/>
    <property type="evidence" value="ECO:0007669"/>
    <property type="project" value="UniProtKB-UniRule"/>
</dbReference>
<feature type="active site" description="Charge relay system" evidence="8">
    <location>
        <position position="77"/>
    </location>
</feature>
<dbReference type="InterPro" id="IPR004412">
    <property type="entry name" value="GatA"/>
</dbReference>
<evidence type="ECO:0000259" key="9">
    <source>
        <dbReference type="Pfam" id="PF01425"/>
    </source>
</evidence>
<evidence type="ECO:0000256" key="8">
    <source>
        <dbReference type="HAMAP-Rule" id="MF_00120"/>
    </source>
</evidence>
<dbReference type="GO" id="GO:0006412">
    <property type="term" value="P:translation"/>
    <property type="evidence" value="ECO:0007669"/>
    <property type="project" value="UniProtKB-UniRule"/>
</dbReference>
<evidence type="ECO:0000313" key="10">
    <source>
        <dbReference type="EMBL" id="ARU60121.1"/>
    </source>
</evidence>
<dbReference type="InterPro" id="IPR036928">
    <property type="entry name" value="AS_sf"/>
</dbReference>
<dbReference type="EC" id="6.3.5.7" evidence="8"/>
<keyword evidence="2 8" id="KW-0436">Ligase</keyword>
<dbReference type="OrthoDB" id="9811471at2"/>
<keyword evidence="11" id="KW-1185">Reference proteome</keyword>
<feature type="active site" description="Acyl-ester intermediate" evidence="8">
    <location>
        <position position="176"/>
    </location>
</feature>
<keyword evidence="5 8" id="KW-0648">Protein biosynthesis</keyword>
<feature type="active site" description="Charge relay system" evidence="8">
    <location>
        <position position="152"/>
    </location>
</feature>
<dbReference type="GO" id="GO:0030956">
    <property type="term" value="C:glutamyl-tRNA(Gln) amidotransferase complex"/>
    <property type="evidence" value="ECO:0007669"/>
    <property type="project" value="InterPro"/>
</dbReference>
<dbReference type="NCBIfam" id="TIGR00132">
    <property type="entry name" value="gatA"/>
    <property type="match status" value="1"/>
</dbReference>
<feature type="domain" description="Amidase" evidence="9">
    <location>
        <begin position="24"/>
        <end position="463"/>
    </location>
</feature>
<dbReference type="Pfam" id="PF01425">
    <property type="entry name" value="Amidase"/>
    <property type="match status" value="1"/>
</dbReference>
<evidence type="ECO:0000256" key="3">
    <source>
        <dbReference type="ARBA" id="ARBA00022741"/>
    </source>
</evidence>
<keyword evidence="3 8" id="KW-0547">Nucleotide-binding</keyword>
<dbReference type="Gene3D" id="3.90.1300.10">
    <property type="entry name" value="Amidase signature (AS) domain"/>
    <property type="match status" value="1"/>
</dbReference>